<dbReference type="InterPro" id="IPR003591">
    <property type="entry name" value="Leu-rich_rpt_typical-subtyp"/>
</dbReference>
<dbReference type="InterPro" id="IPR001611">
    <property type="entry name" value="Leu-rich_rpt"/>
</dbReference>
<dbReference type="Pfam" id="PF13855">
    <property type="entry name" value="LRR_8"/>
    <property type="match status" value="1"/>
</dbReference>
<dbReference type="SMART" id="SM00369">
    <property type="entry name" value="LRR_TYP"/>
    <property type="match status" value="4"/>
</dbReference>
<dbReference type="AlphaFoldDB" id="A0AAD9IZE4"/>
<sequence length="409" mass="45092">MTKKMLSLTRDLVIFTLLQAVTITRAEISYDSRSKSYRHVDDGALTSVPDDIPDEAKIVDLSRNAIIACPSFPSLSAVSTIRFKYNFMTAFPNLTSVSTSLTYVDLESNRISSVSEELLSALTNLEVVLLSYNKLSSLPDVAMPKLRSLGLSGNLPMKNLPELPKLGRTVKSLNIGHPAMDDISVTSLRSMPKLVYLNMDGGGQNTTPPVTEANPLLEQLLIPHNVIRTLPEDLFLRLRNLRIVCVSDNLLETFPDPCHANYWMVTLQLSDNPFCCDKRLLPLKIGFMSGLVSGEVACLSPPALVGKSLGAVSFDELKGDPSENQLFITDASYFIPPVTYRCMKPNITHTLDEVGLEDCALWCIQNMDCDGWAYSENAPGANSGRCGIAIWGKPSVSNTENYVRFYLKK</sequence>
<evidence type="ECO:0000256" key="3">
    <source>
        <dbReference type="ARBA" id="ARBA00022737"/>
    </source>
</evidence>
<accession>A0AAD9IZE4</accession>
<feature type="chain" id="PRO_5042234597" evidence="4">
    <location>
        <begin position="27"/>
        <end position="409"/>
    </location>
</feature>
<keyword evidence="2 4" id="KW-0732">Signal</keyword>
<dbReference type="PANTHER" id="PTHR24369:SF210">
    <property type="entry name" value="CHAOPTIN-RELATED"/>
    <property type="match status" value="1"/>
</dbReference>
<dbReference type="PROSITE" id="PS51450">
    <property type="entry name" value="LRR"/>
    <property type="match status" value="1"/>
</dbReference>
<dbReference type="GO" id="GO:0005886">
    <property type="term" value="C:plasma membrane"/>
    <property type="evidence" value="ECO:0007669"/>
    <property type="project" value="TreeGrafter"/>
</dbReference>
<dbReference type="Gene3D" id="3.80.10.10">
    <property type="entry name" value="Ribonuclease Inhibitor"/>
    <property type="match status" value="2"/>
</dbReference>
<dbReference type="EMBL" id="JAODUP010000818">
    <property type="protein sequence ID" value="KAK2143714.1"/>
    <property type="molecule type" value="Genomic_DNA"/>
</dbReference>
<dbReference type="InterPro" id="IPR032675">
    <property type="entry name" value="LRR_dom_sf"/>
</dbReference>
<evidence type="ECO:0000256" key="2">
    <source>
        <dbReference type="ARBA" id="ARBA00022729"/>
    </source>
</evidence>
<organism evidence="5 6">
    <name type="scientific">Paralvinella palmiformis</name>
    <dbReference type="NCBI Taxonomy" id="53620"/>
    <lineage>
        <taxon>Eukaryota</taxon>
        <taxon>Metazoa</taxon>
        <taxon>Spiralia</taxon>
        <taxon>Lophotrochozoa</taxon>
        <taxon>Annelida</taxon>
        <taxon>Polychaeta</taxon>
        <taxon>Sedentaria</taxon>
        <taxon>Canalipalpata</taxon>
        <taxon>Terebellida</taxon>
        <taxon>Terebelliformia</taxon>
        <taxon>Alvinellidae</taxon>
        <taxon>Paralvinella</taxon>
    </lineage>
</organism>
<evidence type="ECO:0000256" key="1">
    <source>
        <dbReference type="ARBA" id="ARBA00022614"/>
    </source>
</evidence>
<gene>
    <name evidence="5" type="ORF">LSH36_818g00006</name>
</gene>
<dbReference type="InterPro" id="IPR050541">
    <property type="entry name" value="LRR_TM_domain-containing"/>
</dbReference>
<name>A0AAD9IZE4_9ANNE</name>
<comment type="caution">
    <text evidence="5">The sequence shown here is derived from an EMBL/GenBank/DDBJ whole genome shotgun (WGS) entry which is preliminary data.</text>
</comment>
<keyword evidence="3" id="KW-0677">Repeat</keyword>
<feature type="signal peptide" evidence="4">
    <location>
        <begin position="1"/>
        <end position="26"/>
    </location>
</feature>
<evidence type="ECO:0000256" key="4">
    <source>
        <dbReference type="SAM" id="SignalP"/>
    </source>
</evidence>
<evidence type="ECO:0000313" key="5">
    <source>
        <dbReference type="EMBL" id="KAK2143714.1"/>
    </source>
</evidence>
<evidence type="ECO:0000313" key="6">
    <source>
        <dbReference type="Proteomes" id="UP001208570"/>
    </source>
</evidence>
<keyword evidence="1" id="KW-0433">Leucine-rich repeat</keyword>
<dbReference type="PANTHER" id="PTHR24369">
    <property type="entry name" value="ANTIGEN BSP, PUTATIVE-RELATED"/>
    <property type="match status" value="1"/>
</dbReference>
<protein>
    <submittedName>
        <fullName evidence="5">Uncharacterized protein</fullName>
    </submittedName>
</protein>
<dbReference type="SUPFAM" id="SSF52058">
    <property type="entry name" value="L domain-like"/>
    <property type="match status" value="1"/>
</dbReference>
<keyword evidence="6" id="KW-1185">Reference proteome</keyword>
<dbReference type="Proteomes" id="UP001208570">
    <property type="component" value="Unassembled WGS sequence"/>
</dbReference>
<proteinExistence type="predicted"/>
<reference evidence="5" key="1">
    <citation type="journal article" date="2023" name="Mol. Biol. Evol.">
        <title>Third-Generation Sequencing Reveals the Adaptive Role of the Epigenome in Three Deep-Sea Polychaetes.</title>
        <authorList>
            <person name="Perez M."/>
            <person name="Aroh O."/>
            <person name="Sun Y."/>
            <person name="Lan Y."/>
            <person name="Juniper S.K."/>
            <person name="Young C.R."/>
            <person name="Angers B."/>
            <person name="Qian P.Y."/>
        </authorList>
    </citation>
    <scope>NUCLEOTIDE SEQUENCE</scope>
    <source>
        <strain evidence="5">P08H-3</strain>
    </source>
</reference>